<dbReference type="CDD" id="cd00293">
    <property type="entry name" value="USP-like"/>
    <property type="match status" value="1"/>
</dbReference>
<dbReference type="Gene3D" id="3.40.50.620">
    <property type="entry name" value="HUPs"/>
    <property type="match status" value="1"/>
</dbReference>
<sequence length="165" mass="17968">MSDTNPIDDPVAAWTLPKRKVVVPFDFSEASRKALEVARTFVPDAGMPDGGTISVIHIIVPPPMTAPGRLLRGPFDEERAIAQGFTVLREALADAGVPEFEAHVRVASNPAEELVAFAERDRSELIVISSHARRGFDRWLLGSTAERVVRLAPCPVLVLRGPKPQ</sequence>
<evidence type="ECO:0000313" key="4">
    <source>
        <dbReference type="Proteomes" id="UP000237968"/>
    </source>
</evidence>
<gene>
    <name evidence="3" type="ORF">ENSA5_03200</name>
</gene>
<evidence type="ECO:0000313" key="3">
    <source>
        <dbReference type="EMBL" id="PRQ05330.1"/>
    </source>
</evidence>
<feature type="domain" description="UspA" evidence="2">
    <location>
        <begin position="19"/>
        <end position="160"/>
    </location>
</feature>
<evidence type="ECO:0000259" key="2">
    <source>
        <dbReference type="Pfam" id="PF00582"/>
    </source>
</evidence>
<dbReference type="Proteomes" id="UP000237968">
    <property type="component" value="Unassembled WGS sequence"/>
</dbReference>
<organism evidence="3 4">
    <name type="scientific">Enhygromyxa salina</name>
    <dbReference type="NCBI Taxonomy" id="215803"/>
    <lineage>
        <taxon>Bacteria</taxon>
        <taxon>Pseudomonadati</taxon>
        <taxon>Myxococcota</taxon>
        <taxon>Polyangia</taxon>
        <taxon>Nannocystales</taxon>
        <taxon>Nannocystaceae</taxon>
        <taxon>Enhygromyxa</taxon>
    </lineage>
</organism>
<protein>
    <submittedName>
        <fullName evidence="3">Universal stress protein</fullName>
    </submittedName>
</protein>
<dbReference type="EMBL" id="PVNK01000015">
    <property type="protein sequence ID" value="PRQ05330.1"/>
    <property type="molecule type" value="Genomic_DNA"/>
</dbReference>
<proteinExistence type="inferred from homology"/>
<dbReference type="PRINTS" id="PR01438">
    <property type="entry name" value="UNVRSLSTRESS"/>
</dbReference>
<keyword evidence="4" id="KW-1185">Reference proteome</keyword>
<name>A0A2S9YJT0_9BACT</name>
<dbReference type="OrthoDB" id="9788959at2"/>
<dbReference type="AlphaFoldDB" id="A0A2S9YJT0"/>
<dbReference type="PANTHER" id="PTHR46268:SF6">
    <property type="entry name" value="UNIVERSAL STRESS PROTEIN UP12"/>
    <property type="match status" value="1"/>
</dbReference>
<comment type="similarity">
    <text evidence="1">Belongs to the universal stress protein A family.</text>
</comment>
<dbReference type="RefSeq" id="WP_106389796.1">
    <property type="nucleotide sequence ID" value="NZ_PVNK01000015.1"/>
</dbReference>
<reference evidence="3 4" key="1">
    <citation type="submission" date="2018-03" db="EMBL/GenBank/DDBJ databases">
        <title>Draft Genome Sequences of the Obligatory Marine Myxobacteria Enhygromyxa salina SWB005.</title>
        <authorList>
            <person name="Poehlein A."/>
            <person name="Moghaddam J.A."/>
            <person name="Harms H."/>
            <person name="Alanjari M."/>
            <person name="Koenig G.M."/>
            <person name="Daniel R."/>
            <person name="Schaeberle T.F."/>
        </authorList>
    </citation>
    <scope>NUCLEOTIDE SEQUENCE [LARGE SCALE GENOMIC DNA]</scope>
    <source>
        <strain evidence="3 4">SWB005</strain>
    </source>
</reference>
<accession>A0A2S9YJT0</accession>
<comment type="caution">
    <text evidence="3">The sequence shown here is derived from an EMBL/GenBank/DDBJ whole genome shotgun (WGS) entry which is preliminary data.</text>
</comment>
<dbReference type="PANTHER" id="PTHR46268">
    <property type="entry name" value="STRESS RESPONSE PROTEIN NHAX"/>
    <property type="match status" value="1"/>
</dbReference>
<dbReference type="InterPro" id="IPR014729">
    <property type="entry name" value="Rossmann-like_a/b/a_fold"/>
</dbReference>
<dbReference type="Pfam" id="PF00582">
    <property type="entry name" value="Usp"/>
    <property type="match status" value="1"/>
</dbReference>
<evidence type="ECO:0000256" key="1">
    <source>
        <dbReference type="ARBA" id="ARBA00008791"/>
    </source>
</evidence>
<dbReference type="InterPro" id="IPR006015">
    <property type="entry name" value="Universal_stress_UspA"/>
</dbReference>
<dbReference type="SUPFAM" id="SSF52402">
    <property type="entry name" value="Adenine nucleotide alpha hydrolases-like"/>
    <property type="match status" value="1"/>
</dbReference>
<dbReference type="InterPro" id="IPR006016">
    <property type="entry name" value="UspA"/>
</dbReference>